<dbReference type="Pfam" id="PF00664">
    <property type="entry name" value="ABC_membrane"/>
    <property type="match status" value="1"/>
</dbReference>
<comment type="subcellular location">
    <subcellularLocation>
        <location evidence="1">Mitochondrion inner membrane</location>
        <topology evidence="1">Multi-pass membrane protein</topology>
    </subcellularLocation>
</comment>
<dbReference type="GO" id="GO:0005743">
    <property type="term" value="C:mitochondrial inner membrane"/>
    <property type="evidence" value="ECO:0007669"/>
    <property type="project" value="UniProtKB-SubCell"/>
</dbReference>
<evidence type="ECO:0000256" key="2">
    <source>
        <dbReference type="ARBA" id="ARBA00022448"/>
    </source>
</evidence>
<feature type="transmembrane region" description="Helical" evidence="14">
    <location>
        <begin position="232"/>
        <end position="252"/>
    </location>
</feature>
<evidence type="ECO:0000256" key="9">
    <source>
        <dbReference type="ARBA" id="ARBA00023128"/>
    </source>
</evidence>
<dbReference type="GO" id="GO:0016887">
    <property type="term" value="F:ATP hydrolysis activity"/>
    <property type="evidence" value="ECO:0007669"/>
    <property type="project" value="InterPro"/>
</dbReference>
<feature type="transmembrane region" description="Helical" evidence="14">
    <location>
        <begin position="313"/>
        <end position="339"/>
    </location>
</feature>
<comment type="caution">
    <text evidence="17">The sequence shown here is derived from an EMBL/GenBank/DDBJ whole genome shotgun (WGS) entry which is preliminary data.</text>
</comment>
<dbReference type="Pfam" id="PF00005">
    <property type="entry name" value="ABC_tran"/>
    <property type="match status" value="1"/>
</dbReference>
<name>A0AAW1T0C7_9CHLO</name>
<organism evidence="17 18">
    <name type="scientific">Apatococcus fuscideae</name>
    <dbReference type="NCBI Taxonomy" id="2026836"/>
    <lineage>
        <taxon>Eukaryota</taxon>
        <taxon>Viridiplantae</taxon>
        <taxon>Chlorophyta</taxon>
        <taxon>core chlorophytes</taxon>
        <taxon>Trebouxiophyceae</taxon>
        <taxon>Chlorellales</taxon>
        <taxon>Chlorellaceae</taxon>
        <taxon>Apatococcus</taxon>
    </lineage>
</organism>
<comment type="function">
    <text evidence="12">Performs an essential function in the generation of cytoplasmic iron-sulfur proteins by mediating the ATP-dependent export of Fe/S cluster precursors synthesized by NFS1 and other mitochondrial proteins. Hydrolyzes ATP. Binds glutathione and may function by transporting a glutathione-conjugated iron-sulfur compound.</text>
</comment>
<comment type="similarity">
    <text evidence="11">Belongs to the ABC transporter superfamily. ABCB family. Heavy Metal importer (TC 3.A.1.210) subfamily.</text>
</comment>
<keyword evidence="9" id="KW-0496">Mitochondrion</keyword>
<evidence type="ECO:0000313" key="17">
    <source>
        <dbReference type="EMBL" id="KAK9862357.1"/>
    </source>
</evidence>
<sequence>MAFSRSKPRQLFKLYSQAVTGQECVFGCLAEIFGTCRPLTSYASRTNHHPVWGSLGRENFQRDAASPWPHDLGWQKVQGRYKSDSNTLFGKPAPAEAATQEAQSRPADAEDDSLSQDRLPPSDDSKVHSSLSKGGRRQGMEDTAALHHPPSYSGGKGPGPMQHELDAQNMSDMTVLRELSTYLLPKDNTEYRWRIGTAMSLLVVSKLLNVSVPFIFKYAVDGLATSPSGDPLLSTSVLALTPAALLVGYGVARVTAVGCNELRNAVFAKVTQGTIREVANRVFMHLHDLDLAFHVSRQTGALSRVIDRGTRGINFMLSSLIFNVVPTFLEVALVSGILAVKCGPVFAGLTAGTIVAYAIFTFAITQWRTQFRHAMNKADSMASTRSIDSLINYETVKHFGNEAHEHRRYDECLSDFEAAALKTQYSLSWLNMGQNAIFSGALSLAMVMTAQGIARGELTVGDLVMVNGLLFQLSMPLNFLGTVYRETKQSLVDMGAMFALLQDKPNVTESPDAEPLPPSQGGYSIELQDVTFGYRPDQPILQGITFTVPAGTSCAVVGQSGSGKSTILRLLFRLYDSQTGSLKLSGHNIRDVTMDSLRGTMGQVPQDLVLFNDTIYYNIMYGRLGATPEEVFDAARQASIHDQILAMPDGYDTVVGERGLKLSGGEKQRVALARTFLKEPQVLLCDEATSALDASTEKEIFGALQTLAKGRTSLFVAHRLSTAANCDQVVVMEDGKIVENGSHTDLLAQKGPYAELWARQATVDDAAAPVGSP</sequence>
<evidence type="ECO:0000256" key="5">
    <source>
        <dbReference type="ARBA" id="ARBA00022792"/>
    </source>
</evidence>
<keyword evidence="7" id="KW-0809">Transit peptide</keyword>
<feature type="region of interest" description="Disordered" evidence="13">
    <location>
        <begin position="83"/>
        <end position="165"/>
    </location>
</feature>
<accession>A0AAW1T0C7</accession>
<dbReference type="SMART" id="SM00382">
    <property type="entry name" value="AAA"/>
    <property type="match status" value="1"/>
</dbReference>
<evidence type="ECO:0000256" key="6">
    <source>
        <dbReference type="ARBA" id="ARBA00022840"/>
    </source>
</evidence>
<dbReference type="PANTHER" id="PTHR24221:SF402">
    <property type="entry name" value="IRON-SULFUR CLUSTERS TRANSPORTER ABCB7, MITOCHONDRIAL"/>
    <property type="match status" value="1"/>
</dbReference>
<evidence type="ECO:0000256" key="11">
    <source>
        <dbReference type="ARBA" id="ARBA00024363"/>
    </source>
</evidence>
<feature type="transmembrane region" description="Helical" evidence="14">
    <location>
        <begin position="345"/>
        <end position="365"/>
    </location>
</feature>
<dbReference type="PANTHER" id="PTHR24221">
    <property type="entry name" value="ATP-BINDING CASSETTE SUB-FAMILY B"/>
    <property type="match status" value="1"/>
</dbReference>
<dbReference type="EMBL" id="JALJOV010000618">
    <property type="protein sequence ID" value="KAK9862357.1"/>
    <property type="molecule type" value="Genomic_DNA"/>
</dbReference>
<dbReference type="InterPro" id="IPR017871">
    <property type="entry name" value="ABC_transporter-like_CS"/>
</dbReference>
<evidence type="ECO:0000256" key="3">
    <source>
        <dbReference type="ARBA" id="ARBA00022692"/>
    </source>
</evidence>
<evidence type="ECO:0000256" key="4">
    <source>
        <dbReference type="ARBA" id="ARBA00022741"/>
    </source>
</evidence>
<evidence type="ECO:0000259" key="15">
    <source>
        <dbReference type="PROSITE" id="PS50893"/>
    </source>
</evidence>
<dbReference type="InterPro" id="IPR027417">
    <property type="entry name" value="P-loop_NTPase"/>
</dbReference>
<dbReference type="GO" id="GO:0005524">
    <property type="term" value="F:ATP binding"/>
    <property type="evidence" value="ECO:0007669"/>
    <property type="project" value="UniProtKB-KW"/>
</dbReference>
<evidence type="ECO:0000256" key="10">
    <source>
        <dbReference type="ARBA" id="ARBA00023136"/>
    </source>
</evidence>
<dbReference type="Gene3D" id="1.20.1560.10">
    <property type="entry name" value="ABC transporter type 1, transmembrane domain"/>
    <property type="match status" value="1"/>
</dbReference>
<dbReference type="Gene3D" id="3.40.50.300">
    <property type="entry name" value="P-loop containing nucleotide triphosphate hydrolases"/>
    <property type="match status" value="1"/>
</dbReference>
<dbReference type="SUPFAM" id="SSF52540">
    <property type="entry name" value="P-loop containing nucleoside triphosphate hydrolases"/>
    <property type="match status" value="1"/>
</dbReference>
<evidence type="ECO:0000256" key="7">
    <source>
        <dbReference type="ARBA" id="ARBA00022946"/>
    </source>
</evidence>
<dbReference type="PROSITE" id="PS50893">
    <property type="entry name" value="ABC_TRANSPORTER_2"/>
    <property type="match status" value="1"/>
</dbReference>
<evidence type="ECO:0000256" key="13">
    <source>
        <dbReference type="SAM" id="MobiDB-lite"/>
    </source>
</evidence>
<keyword evidence="4" id="KW-0547">Nucleotide-binding</keyword>
<dbReference type="AlphaFoldDB" id="A0AAW1T0C7"/>
<keyword evidence="18" id="KW-1185">Reference proteome</keyword>
<evidence type="ECO:0000256" key="8">
    <source>
        <dbReference type="ARBA" id="ARBA00022989"/>
    </source>
</evidence>
<feature type="domain" description="ABC transmembrane type-1" evidence="16">
    <location>
        <begin position="198"/>
        <end position="489"/>
    </location>
</feature>
<feature type="transmembrane region" description="Helical" evidence="14">
    <location>
        <begin position="436"/>
        <end position="454"/>
    </location>
</feature>
<dbReference type="InterPro" id="IPR036640">
    <property type="entry name" value="ABC1_TM_sf"/>
</dbReference>
<keyword evidence="6" id="KW-0067">ATP-binding</keyword>
<dbReference type="FunFam" id="3.40.50.300:FF:000287">
    <property type="entry name" value="Multidrug ABC transporter ATP-binding protein"/>
    <property type="match status" value="1"/>
</dbReference>
<keyword evidence="10 14" id="KW-0472">Membrane</keyword>
<dbReference type="InterPro" id="IPR003593">
    <property type="entry name" value="AAA+_ATPase"/>
</dbReference>
<dbReference type="PROSITE" id="PS00211">
    <property type="entry name" value="ABC_TRANSPORTER_1"/>
    <property type="match status" value="1"/>
</dbReference>
<gene>
    <name evidence="17" type="ORF">WJX84_003452</name>
</gene>
<feature type="domain" description="ABC transporter" evidence="15">
    <location>
        <begin position="525"/>
        <end position="759"/>
    </location>
</feature>
<evidence type="ECO:0000313" key="18">
    <source>
        <dbReference type="Proteomes" id="UP001485043"/>
    </source>
</evidence>
<evidence type="ECO:0000256" key="1">
    <source>
        <dbReference type="ARBA" id="ARBA00004448"/>
    </source>
</evidence>
<dbReference type="GO" id="GO:0140359">
    <property type="term" value="F:ABC-type transporter activity"/>
    <property type="evidence" value="ECO:0007669"/>
    <property type="project" value="InterPro"/>
</dbReference>
<keyword evidence="2" id="KW-0813">Transport</keyword>
<feature type="transmembrane region" description="Helical" evidence="14">
    <location>
        <begin position="201"/>
        <end position="220"/>
    </location>
</feature>
<evidence type="ECO:0000256" key="12">
    <source>
        <dbReference type="ARBA" id="ARBA00045666"/>
    </source>
</evidence>
<dbReference type="InterPro" id="IPR011527">
    <property type="entry name" value="ABC1_TM_dom"/>
</dbReference>
<dbReference type="InterPro" id="IPR039421">
    <property type="entry name" value="Type_1_exporter"/>
</dbReference>
<dbReference type="Proteomes" id="UP001485043">
    <property type="component" value="Unassembled WGS sequence"/>
</dbReference>
<dbReference type="SUPFAM" id="SSF90123">
    <property type="entry name" value="ABC transporter transmembrane region"/>
    <property type="match status" value="1"/>
</dbReference>
<dbReference type="FunFam" id="1.20.1560.10:FF:000004">
    <property type="entry name" value="ATP-binding cassette sub-family B member 7"/>
    <property type="match status" value="1"/>
</dbReference>
<evidence type="ECO:0000256" key="14">
    <source>
        <dbReference type="SAM" id="Phobius"/>
    </source>
</evidence>
<dbReference type="GO" id="GO:0006879">
    <property type="term" value="P:intracellular iron ion homeostasis"/>
    <property type="evidence" value="ECO:0007669"/>
    <property type="project" value="TreeGrafter"/>
</dbReference>
<proteinExistence type="inferred from homology"/>
<dbReference type="CDD" id="cd18582">
    <property type="entry name" value="ABC_6TM_ATM1_ABCB7"/>
    <property type="match status" value="1"/>
</dbReference>
<reference evidence="17 18" key="1">
    <citation type="journal article" date="2024" name="Nat. Commun.">
        <title>Phylogenomics reveals the evolutionary origins of lichenization in chlorophyte algae.</title>
        <authorList>
            <person name="Puginier C."/>
            <person name="Libourel C."/>
            <person name="Otte J."/>
            <person name="Skaloud P."/>
            <person name="Haon M."/>
            <person name="Grisel S."/>
            <person name="Petersen M."/>
            <person name="Berrin J.G."/>
            <person name="Delaux P.M."/>
            <person name="Dal Grande F."/>
            <person name="Keller J."/>
        </authorList>
    </citation>
    <scope>NUCLEOTIDE SEQUENCE [LARGE SCALE GENOMIC DNA]</scope>
    <source>
        <strain evidence="17 18">SAG 2523</strain>
    </source>
</reference>
<dbReference type="InterPro" id="IPR003439">
    <property type="entry name" value="ABC_transporter-like_ATP-bd"/>
</dbReference>
<keyword evidence="5" id="KW-0999">Mitochondrion inner membrane</keyword>
<feature type="compositionally biased region" description="Low complexity" evidence="13">
    <location>
        <begin position="92"/>
        <end position="103"/>
    </location>
</feature>
<dbReference type="PROSITE" id="PS50929">
    <property type="entry name" value="ABC_TM1F"/>
    <property type="match status" value="1"/>
</dbReference>
<evidence type="ECO:0000259" key="16">
    <source>
        <dbReference type="PROSITE" id="PS50929"/>
    </source>
</evidence>
<keyword evidence="8 14" id="KW-1133">Transmembrane helix</keyword>
<protein>
    <submittedName>
        <fullName evidence="17">Uncharacterized protein</fullName>
    </submittedName>
</protein>
<keyword evidence="3 14" id="KW-0812">Transmembrane</keyword>